<reference evidence="2" key="1">
    <citation type="submission" date="2019-03" db="EMBL/GenBank/DDBJ databases">
        <authorList>
            <person name="Mank J."/>
            <person name="Almeida P."/>
        </authorList>
    </citation>
    <scope>NUCLEOTIDE SEQUENCE</scope>
    <source>
        <strain evidence="2">78183</strain>
    </source>
</reference>
<gene>
    <name evidence="2" type="ORF">SVIM_LOCUS486460</name>
</gene>
<dbReference type="AlphaFoldDB" id="A0A6N2NCP9"/>
<protein>
    <submittedName>
        <fullName evidence="2">Uncharacterized protein</fullName>
    </submittedName>
</protein>
<dbReference type="EMBL" id="CAADRP010002226">
    <property type="protein sequence ID" value="VFU63778.1"/>
    <property type="molecule type" value="Genomic_DNA"/>
</dbReference>
<feature type="region of interest" description="Disordered" evidence="1">
    <location>
        <begin position="1"/>
        <end position="22"/>
    </location>
</feature>
<organism evidence="2">
    <name type="scientific">Salix viminalis</name>
    <name type="common">Common osier</name>
    <name type="synonym">Basket willow</name>
    <dbReference type="NCBI Taxonomy" id="40686"/>
    <lineage>
        <taxon>Eukaryota</taxon>
        <taxon>Viridiplantae</taxon>
        <taxon>Streptophyta</taxon>
        <taxon>Embryophyta</taxon>
        <taxon>Tracheophyta</taxon>
        <taxon>Spermatophyta</taxon>
        <taxon>Magnoliopsida</taxon>
        <taxon>eudicotyledons</taxon>
        <taxon>Gunneridae</taxon>
        <taxon>Pentapetalae</taxon>
        <taxon>rosids</taxon>
        <taxon>fabids</taxon>
        <taxon>Malpighiales</taxon>
        <taxon>Salicaceae</taxon>
        <taxon>Saliceae</taxon>
        <taxon>Salix</taxon>
    </lineage>
</organism>
<name>A0A6N2NCP9_SALVM</name>
<feature type="compositionally biased region" description="Polar residues" evidence="1">
    <location>
        <begin position="7"/>
        <end position="22"/>
    </location>
</feature>
<accession>A0A6N2NCP9</accession>
<proteinExistence type="predicted"/>
<evidence type="ECO:0000256" key="1">
    <source>
        <dbReference type="SAM" id="MobiDB-lite"/>
    </source>
</evidence>
<sequence>MDLYYTNRKTSSLSNMSNGSANQSWTGAPGERLLWELLGTTVIWAGKAFRSPRFTFTTAVRGTVGHIAPDISFNRSILGKLMFLDLEFCFLKLITGQRSLRIWKAANQKEPC</sequence>
<evidence type="ECO:0000313" key="2">
    <source>
        <dbReference type="EMBL" id="VFU63778.1"/>
    </source>
</evidence>